<organism evidence="1 2">
    <name type="scientific">Pseudomonas syringae pv. aceris</name>
    <dbReference type="NCBI Taxonomy" id="199198"/>
    <lineage>
        <taxon>Bacteria</taxon>
        <taxon>Pseudomonadati</taxon>
        <taxon>Pseudomonadota</taxon>
        <taxon>Gammaproteobacteria</taxon>
        <taxon>Pseudomonadales</taxon>
        <taxon>Pseudomonadaceae</taxon>
        <taxon>Pseudomonas</taxon>
        <taxon>Pseudomonas syringae</taxon>
    </lineage>
</organism>
<dbReference type="EMBL" id="LJPM01000024">
    <property type="protein sequence ID" value="KPW27202.1"/>
    <property type="molecule type" value="Genomic_DNA"/>
</dbReference>
<proteinExistence type="predicted"/>
<name>A0A0L8IVD4_PSESX</name>
<protein>
    <submittedName>
        <fullName evidence="1">Uncharacterized protein</fullName>
    </submittedName>
</protein>
<sequence length="103" mass="10940">MTIANKNWQARDDRMPGVNTLKVSGIVTAPQANSVPVLVKSARPAAFSHLGLDLTFEAQGIGAQVLTDKEVVYTQPSGADITTVSVYYNGELLASINAVEVTH</sequence>
<reference evidence="1 2" key="1">
    <citation type="submission" date="2015-09" db="EMBL/GenBank/DDBJ databases">
        <title>Genome announcement of multiple Pseudomonas syringae strains.</title>
        <authorList>
            <person name="Thakur S."/>
            <person name="Wang P.W."/>
            <person name="Gong Y."/>
            <person name="Weir B.S."/>
            <person name="Guttman D.S."/>
        </authorList>
    </citation>
    <scope>NUCLEOTIDE SEQUENCE [LARGE SCALE GENOMIC DNA]</scope>
    <source>
        <strain evidence="1 2">ICMP2802</strain>
    </source>
</reference>
<dbReference type="RefSeq" id="WP_003401298.1">
    <property type="nucleotide sequence ID" value="NZ_LGAR01000047.1"/>
</dbReference>
<evidence type="ECO:0000313" key="1">
    <source>
        <dbReference type="EMBL" id="KPW27202.1"/>
    </source>
</evidence>
<comment type="caution">
    <text evidence="1">The sequence shown here is derived from an EMBL/GenBank/DDBJ whole genome shotgun (WGS) entry which is preliminary data.</text>
</comment>
<gene>
    <name evidence="1" type="ORF">ALO91_04309</name>
</gene>
<evidence type="ECO:0000313" key="2">
    <source>
        <dbReference type="Proteomes" id="UP000050297"/>
    </source>
</evidence>
<accession>A0A0L8IVD4</accession>
<dbReference type="PATRIC" id="fig|199198.4.peg.3257"/>
<dbReference type="AlphaFoldDB" id="A0A0L8IVD4"/>
<dbReference type="Proteomes" id="UP000050297">
    <property type="component" value="Unassembled WGS sequence"/>
</dbReference>